<keyword evidence="2" id="KW-0802">TPR repeat</keyword>
<dbReference type="NCBIfam" id="NF008757">
    <property type="entry name" value="PRK11788.1-5"/>
    <property type="match status" value="1"/>
</dbReference>
<name>A0A831RHV1_9GAMM</name>
<reference evidence="4" key="1">
    <citation type="journal article" date="2020" name="mSystems">
        <title>Genome- and Community-Level Interaction Insights into Carbon Utilization and Element Cycling Functions of Hydrothermarchaeota in Hydrothermal Sediment.</title>
        <authorList>
            <person name="Zhou Z."/>
            <person name="Liu Y."/>
            <person name="Xu W."/>
            <person name="Pan J."/>
            <person name="Luo Z.H."/>
            <person name="Li M."/>
        </authorList>
    </citation>
    <scope>NUCLEOTIDE SEQUENCE [LARGE SCALE GENOMIC DNA]</scope>
    <source>
        <strain evidence="4">HyVt-443</strain>
    </source>
</reference>
<feature type="binding site" evidence="2">
    <location>
        <position position="372"/>
    </location>
    <ligand>
        <name>Fe cation</name>
        <dbReference type="ChEBI" id="CHEBI:24875"/>
    </ligand>
</feature>
<accession>A0A831RHV1</accession>
<keyword evidence="2" id="KW-1133">Transmembrane helix</keyword>
<dbReference type="Proteomes" id="UP000886251">
    <property type="component" value="Unassembled WGS sequence"/>
</dbReference>
<evidence type="ECO:0000256" key="2">
    <source>
        <dbReference type="HAMAP-Rule" id="MF_00994"/>
    </source>
</evidence>
<dbReference type="GO" id="GO:0005506">
    <property type="term" value="F:iron ion binding"/>
    <property type="evidence" value="ECO:0007669"/>
    <property type="project" value="UniProtKB-UniRule"/>
</dbReference>
<keyword evidence="2" id="KW-1003">Cell membrane</keyword>
<evidence type="ECO:0000313" key="4">
    <source>
        <dbReference type="EMBL" id="HEB94838.1"/>
    </source>
</evidence>
<protein>
    <recommendedName>
        <fullName evidence="2">Lipopolysaccharide assembly protein B</fullName>
    </recommendedName>
</protein>
<gene>
    <name evidence="2 4" type="primary">lapB</name>
    <name evidence="4" type="ORF">ENI96_00205</name>
</gene>
<dbReference type="SUPFAM" id="SSF48452">
    <property type="entry name" value="TPR-like"/>
    <property type="match status" value="2"/>
</dbReference>
<comment type="similarity">
    <text evidence="2">Belongs to the LapB family.</text>
</comment>
<keyword evidence="2" id="KW-0472">Membrane</keyword>
<evidence type="ECO:0000256" key="1">
    <source>
        <dbReference type="ARBA" id="ARBA00022723"/>
    </source>
</evidence>
<evidence type="ECO:0000259" key="3">
    <source>
        <dbReference type="Pfam" id="PF18073"/>
    </source>
</evidence>
<sequence>MLELLWLLLPVAAASGWFAARRSSRGGEPPGGDRTPAYFRGLNYLLNEQPDKAIDVFVKMLEVDSETVETHLALGNLFRRRGEVDRAIRIHQNLIARPTLNRDQRAQALLELGQDYMRAGLFDRAESLFSELSEMKLYQEQALENLRIIYQQEKDWQQCLDVAKRLEQLSGRSLCRERAHYYCELAEEARARNELSQAGQLLKKARSCDESCVRASILQGQMEVATGACREAIQSYGRVERQDPAFLSEVLPMLLRCYRESASRGELRRYLEQLFERHPGIAPALALVDLIQAEEGDQAAARFLTGYLHEHPDLEGLERLIRLKQPGSDGTLSDTLDVLHQLVAKLLEGRPAYQCGQCGFTAKTLHWQCPGCKTWSSIKPVHGLFAGRS</sequence>
<dbReference type="Pfam" id="PF13176">
    <property type="entry name" value="TPR_7"/>
    <property type="match status" value="1"/>
</dbReference>
<dbReference type="InterPro" id="IPR041166">
    <property type="entry name" value="Rubredoxin_2"/>
</dbReference>
<dbReference type="GO" id="GO:0046890">
    <property type="term" value="P:regulation of lipid biosynthetic process"/>
    <property type="evidence" value="ECO:0007669"/>
    <property type="project" value="UniProtKB-UniRule"/>
</dbReference>
<feature type="binding site" evidence="2">
    <location>
        <position position="369"/>
    </location>
    <ligand>
        <name>Fe cation</name>
        <dbReference type="ChEBI" id="CHEBI:24875"/>
    </ligand>
</feature>
<dbReference type="SMART" id="SM00028">
    <property type="entry name" value="TPR"/>
    <property type="match status" value="5"/>
</dbReference>
<keyword evidence="2" id="KW-0677">Repeat</keyword>
<feature type="binding site" evidence="2">
    <location>
        <position position="355"/>
    </location>
    <ligand>
        <name>Fe cation</name>
        <dbReference type="ChEBI" id="CHEBI:24875"/>
    </ligand>
</feature>
<comment type="function">
    <text evidence="2">Modulates cellular lipopolysaccharide (LPS) levels by regulating LpxC, which is involved in lipid A biosynthesis. May act by modulating the proteolytic activity of FtsH towards LpxC. May also coordinate assembly of proteins involved in LPS synthesis at the plasma membrane.</text>
</comment>
<comment type="subcellular location">
    <subcellularLocation>
        <location evidence="2">Cell inner membrane</location>
        <topology evidence="2">Single-pass membrane protein</topology>
        <orientation evidence="2">Cytoplasmic side</orientation>
    </subcellularLocation>
</comment>
<dbReference type="GO" id="GO:0008653">
    <property type="term" value="P:lipopolysaccharide metabolic process"/>
    <property type="evidence" value="ECO:0007669"/>
    <property type="project" value="InterPro"/>
</dbReference>
<dbReference type="Gene3D" id="1.25.40.10">
    <property type="entry name" value="Tetratricopeptide repeat domain"/>
    <property type="match status" value="2"/>
</dbReference>
<dbReference type="InterPro" id="IPR030865">
    <property type="entry name" value="LapB"/>
</dbReference>
<keyword evidence="1 2" id="KW-0479">Metal-binding</keyword>
<keyword evidence="2" id="KW-0997">Cell inner membrane</keyword>
<organism evidence="4">
    <name type="scientific">Sedimenticola thiotaurini</name>
    <dbReference type="NCBI Taxonomy" id="1543721"/>
    <lineage>
        <taxon>Bacteria</taxon>
        <taxon>Pseudomonadati</taxon>
        <taxon>Pseudomonadota</taxon>
        <taxon>Gammaproteobacteria</taxon>
        <taxon>Chromatiales</taxon>
        <taxon>Sedimenticolaceae</taxon>
        <taxon>Sedimenticola</taxon>
    </lineage>
</organism>
<proteinExistence type="inferred from homology"/>
<dbReference type="EMBL" id="DRKP01000006">
    <property type="protein sequence ID" value="HEB94838.1"/>
    <property type="molecule type" value="Genomic_DNA"/>
</dbReference>
<feature type="domain" description="LapB rubredoxin metal binding" evidence="3">
    <location>
        <begin position="353"/>
        <end position="380"/>
    </location>
</feature>
<dbReference type="GO" id="GO:0009898">
    <property type="term" value="C:cytoplasmic side of plasma membrane"/>
    <property type="evidence" value="ECO:0007669"/>
    <property type="project" value="UniProtKB-UniRule"/>
</dbReference>
<feature type="topological domain" description="Cytoplasmic" evidence="2">
    <location>
        <begin position="21"/>
        <end position="389"/>
    </location>
</feature>
<dbReference type="InterPro" id="IPR019734">
    <property type="entry name" value="TPR_rpt"/>
</dbReference>
<keyword evidence="2" id="KW-0408">Iron</keyword>
<dbReference type="AlphaFoldDB" id="A0A831RHV1"/>
<dbReference type="HAMAP" id="MF_00994">
    <property type="entry name" value="LPS_assembly_LapB"/>
    <property type="match status" value="1"/>
</dbReference>
<dbReference type="InterPro" id="IPR011990">
    <property type="entry name" value="TPR-like_helical_dom_sf"/>
</dbReference>
<feature type="binding site" evidence="2">
    <location>
        <position position="358"/>
    </location>
    <ligand>
        <name>Fe cation</name>
        <dbReference type="ChEBI" id="CHEBI:24875"/>
    </ligand>
</feature>
<dbReference type="Pfam" id="PF18073">
    <property type="entry name" value="Zn_ribbon_LapB"/>
    <property type="match status" value="1"/>
</dbReference>
<keyword evidence="2" id="KW-0812">Transmembrane</keyword>
<comment type="caution">
    <text evidence="4">The sequence shown here is derived from an EMBL/GenBank/DDBJ whole genome shotgun (WGS) entry which is preliminary data.</text>
</comment>